<proteinExistence type="predicted"/>
<dbReference type="Proteomes" id="UP000182062">
    <property type="component" value="Unassembled WGS sequence"/>
</dbReference>
<organism evidence="3 4">
    <name type="scientific">Rossellomorea aquimaris</name>
    <dbReference type="NCBI Taxonomy" id="189382"/>
    <lineage>
        <taxon>Bacteria</taxon>
        <taxon>Bacillati</taxon>
        <taxon>Bacillota</taxon>
        <taxon>Bacilli</taxon>
        <taxon>Bacillales</taxon>
        <taxon>Bacillaceae</taxon>
        <taxon>Rossellomorea</taxon>
    </lineage>
</organism>
<dbReference type="EMBL" id="MINN01000117">
    <property type="protein sequence ID" value="OIU69856.1"/>
    <property type="molecule type" value="Genomic_DNA"/>
</dbReference>
<dbReference type="InterPro" id="IPR025241">
    <property type="entry name" value="DUF4190"/>
</dbReference>
<evidence type="ECO:0000259" key="2">
    <source>
        <dbReference type="Pfam" id="PF13828"/>
    </source>
</evidence>
<evidence type="ECO:0000313" key="3">
    <source>
        <dbReference type="EMBL" id="OIU69856.1"/>
    </source>
</evidence>
<accession>A0A1J6WDA3</accession>
<keyword evidence="1" id="KW-1133">Transmembrane helix</keyword>
<keyword evidence="1" id="KW-0472">Membrane</keyword>
<dbReference type="Pfam" id="PF13828">
    <property type="entry name" value="DUF4190"/>
    <property type="match status" value="1"/>
</dbReference>
<comment type="caution">
    <text evidence="3">The sequence shown here is derived from an EMBL/GenBank/DDBJ whole genome shotgun (WGS) entry which is preliminary data.</text>
</comment>
<evidence type="ECO:0000256" key="1">
    <source>
        <dbReference type="SAM" id="Phobius"/>
    </source>
</evidence>
<gene>
    <name evidence="3" type="ORF">BHE18_02485</name>
</gene>
<feature type="domain" description="DUF4190" evidence="2">
    <location>
        <begin position="9"/>
        <end position="68"/>
    </location>
</feature>
<feature type="transmembrane region" description="Helical" evidence="1">
    <location>
        <begin position="12"/>
        <end position="36"/>
    </location>
</feature>
<dbReference type="AlphaFoldDB" id="A0A1J6WDA3"/>
<dbReference type="OrthoDB" id="2972738at2"/>
<name>A0A1J6WDA3_9BACI</name>
<evidence type="ECO:0000313" key="4">
    <source>
        <dbReference type="Proteomes" id="UP000182062"/>
    </source>
</evidence>
<keyword evidence="4" id="KW-1185">Reference proteome</keyword>
<reference evidence="3 4" key="1">
    <citation type="submission" date="2016-09" db="EMBL/GenBank/DDBJ databases">
        <title>Bacillus aquimaris SAMM genome sequence reveals colonization and biosurfactant production capacities.</title>
        <authorList>
            <person name="Waghmode S.R."/>
            <person name="Suryavanshi M.V."/>
        </authorList>
    </citation>
    <scope>NUCLEOTIDE SEQUENCE [LARGE SCALE GENOMIC DNA]</scope>
    <source>
        <strain evidence="3 4">SAMM</strain>
    </source>
</reference>
<sequence length="85" mass="9092">MKIKTNEKAVISFILGIVSLFLIQIGLIVGIIGVVIARKSLNEIKSRSENGRSFAVAGLIINILGIVIQSSLTIAGLIGYMAVFY</sequence>
<protein>
    <recommendedName>
        <fullName evidence="2">DUF4190 domain-containing protein</fullName>
    </recommendedName>
</protein>
<dbReference type="RefSeq" id="WP_071619961.1">
    <property type="nucleotide sequence ID" value="NZ_MINN01000117.1"/>
</dbReference>
<feature type="transmembrane region" description="Helical" evidence="1">
    <location>
        <begin position="56"/>
        <end position="83"/>
    </location>
</feature>
<keyword evidence="1" id="KW-0812">Transmembrane</keyword>